<gene>
    <name evidence="4" type="primary">pol_4433</name>
    <name evidence="4" type="ORF">NPIL_463831</name>
</gene>
<dbReference type="PANTHER" id="PTHR37984">
    <property type="entry name" value="PROTEIN CBG26694"/>
    <property type="match status" value="1"/>
</dbReference>
<dbReference type="GO" id="GO:0042575">
    <property type="term" value="C:DNA polymerase complex"/>
    <property type="evidence" value="ECO:0007669"/>
    <property type="project" value="UniProtKB-ARBA"/>
</dbReference>
<evidence type="ECO:0000259" key="3">
    <source>
        <dbReference type="PROSITE" id="PS50994"/>
    </source>
</evidence>
<dbReference type="InterPro" id="IPR041588">
    <property type="entry name" value="Integrase_H2C2"/>
</dbReference>
<dbReference type="Pfam" id="PF17921">
    <property type="entry name" value="Integrase_H2C2"/>
    <property type="match status" value="1"/>
</dbReference>
<dbReference type="Gene3D" id="1.10.340.70">
    <property type="match status" value="1"/>
</dbReference>
<reference evidence="4" key="1">
    <citation type="submission" date="2020-08" db="EMBL/GenBank/DDBJ databases">
        <title>Multicomponent nature underlies the extraordinary mechanical properties of spider dragline silk.</title>
        <authorList>
            <person name="Kono N."/>
            <person name="Nakamura H."/>
            <person name="Mori M."/>
            <person name="Yoshida Y."/>
            <person name="Ohtoshi R."/>
            <person name="Malay A.D."/>
            <person name="Moran D.A.P."/>
            <person name="Tomita M."/>
            <person name="Numata K."/>
            <person name="Arakawa K."/>
        </authorList>
    </citation>
    <scope>NUCLEOTIDE SEQUENCE</scope>
</reference>
<sequence>MMGANQMEYLGYHITTEGSCPLPEKVEAINNYKMPDTIHELRTFPGMINIYRRYLKNAAKTQELLHGMLKGGKEKTEEKSHGLKDQSSTVCRRELEDALSRIEDVTEINHDAIAEEQLKEEELKQLMQNYSSLKSKPSTLSSGKALWIDISTSKIRPYIMQKFRLQRFHLIYGFAHPIVKPTIKLWTEKYVWSNIKKQIREWAKACIRCQKCKVTRHTKSKFGEYQAPDERFSVVHIDLIGPLPPSEGIMYCLTFIVRFSCWMEVVPLPDLTTKIVGKAFYEHWICRFGVPATIISDKGRQFQSQLFRSIDAICGAKVGHTTPYHSQCKGKVERLHGTLKGAMKAHNNIKWTESLPTMLLGLRTALRPDINHTIAQMAYGTCIKLPGEFFDPSTINMDPQSIEDIKPLKSSSTRKQKNFVRKELKSYSHVFVRIDRVKKTLKLSREGPFVVVLDKDDLQRRYGGILYRIGLFVIVATLKLLGEFLSSSFPNASDSEFLQSLRRHVRFLKPVPVSCHSSCPVFISKDPFCSP</sequence>
<feature type="coiled-coil region" evidence="2">
    <location>
        <begin position="109"/>
        <end position="136"/>
    </location>
</feature>
<dbReference type="SUPFAM" id="SSF53098">
    <property type="entry name" value="Ribonuclease H-like"/>
    <property type="match status" value="1"/>
</dbReference>
<dbReference type="PANTHER" id="PTHR37984:SF5">
    <property type="entry name" value="PROTEIN NYNRIN-LIKE"/>
    <property type="match status" value="1"/>
</dbReference>
<dbReference type="InterPro" id="IPR043128">
    <property type="entry name" value="Rev_trsase/Diguanyl_cyclase"/>
</dbReference>
<protein>
    <recommendedName>
        <fullName evidence="1">RNA-directed DNA polymerase</fullName>
        <ecNumber evidence="1">2.7.7.49</ecNumber>
    </recommendedName>
</protein>
<dbReference type="Proteomes" id="UP000887013">
    <property type="component" value="Unassembled WGS sequence"/>
</dbReference>
<dbReference type="Gene3D" id="3.30.420.10">
    <property type="entry name" value="Ribonuclease H-like superfamily/Ribonuclease H"/>
    <property type="match status" value="1"/>
</dbReference>
<dbReference type="GO" id="GO:0015074">
    <property type="term" value="P:DNA integration"/>
    <property type="evidence" value="ECO:0007669"/>
    <property type="project" value="InterPro"/>
</dbReference>
<dbReference type="Pfam" id="PF00665">
    <property type="entry name" value="rve"/>
    <property type="match status" value="1"/>
</dbReference>
<dbReference type="Gene3D" id="3.30.70.270">
    <property type="match status" value="1"/>
</dbReference>
<keyword evidence="5" id="KW-1185">Reference proteome</keyword>
<dbReference type="InterPro" id="IPR050951">
    <property type="entry name" value="Retrovirus_Pol_polyprotein"/>
</dbReference>
<evidence type="ECO:0000313" key="5">
    <source>
        <dbReference type="Proteomes" id="UP000887013"/>
    </source>
</evidence>
<accession>A0A8X6NY55</accession>
<dbReference type="OrthoDB" id="6432089at2759"/>
<name>A0A8X6NY55_NEPPI</name>
<dbReference type="EC" id="2.7.7.49" evidence="1"/>
<dbReference type="SUPFAM" id="SSF56672">
    <property type="entry name" value="DNA/RNA polymerases"/>
    <property type="match status" value="1"/>
</dbReference>
<dbReference type="GO" id="GO:0003676">
    <property type="term" value="F:nucleic acid binding"/>
    <property type="evidence" value="ECO:0007669"/>
    <property type="project" value="InterPro"/>
</dbReference>
<dbReference type="PROSITE" id="PS50994">
    <property type="entry name" value="INTEGRASE"/>
    <property type="match status" value="1"/>
</dbReference>
<dbReference type="AlphaFoldDB" id="A0A8X6NY55"/>
<evidence type="ECO:0000256" key="2">
    <source>
        <dbReference type="SAM" id="Coils"/>
    </source>
</evidence>
<evidence type="ECO:0000256" key="1">
    <source>
        <dbReference type="ARBA" id="ARBA00012493"/>
    </source>
</evidence>
<dbReference type="EMBL" id="BMAW01062975">
    <property type="protein sequence ID" value="GFT38165.1"/>
    <property type="molecule type" value="Genomic_DNA"/>
</dbReference>
<keyword evidence="2" id="KW-0175">Coiled coil</keyword>
<dbReference type="GO" id="GO:0003964">
    <property type="term" value="F:RNA-directed DNA polymerase activity"/>
    <property type="evidence" value="ECO:0007669"/>
    <property type="project" value="UniProtKB-EC"/>
</dbReference>
<dbReference type="InterPro" id="IPR036397">
    <property type="entry name" value="RNaseH_sf"/>
</dbReference>
<dbReference type="InterPro" id="IPR043502">
    <property type="entry name" value="DNA/RNA_pol_sf"/>
</dbReference>
<dbReference type="InterPro" id="IPR001584">
    <property type="entry name" value="Integrase_cat-core"/>
</dbReference>
<feature type="domain" description="Integrase catalytic" evidence="3">
    <location>
        <begin position="224"/>
        <end position="394"/>
    </location>
</feature>
<organism evidence="4 5">
    <name type="scientific">Nephila pilipes</name>
    <name type="common">Giant wood spider</name>
    <name type="synonym">Nephila maculata</name>
    <dbReference type="NCBI Taxonomy" id="299642"/>
    <lineage>
        <taxon>Eukaryota</taxon>
        <taxon>Metazoa</taxon>
        <taxon>Ecdysozoa</taxon>
        <taxon>Arthropoda</taxon>
        <taxon>Chelicerata</taxon>
        <taxon>Arachnida</taxon>
        <taxon>Araneae</taxon>
        <taxon>Araneomorphae</taxon>
        <taxon>Entelegynae</taxon>
        <taxon>Araneoidea</taxon>
        <taxon>Nephilidae</taxon>
        <taxon>Nephila</taxon>
    </lineage>
</organism>
<evidence type="ECO:0000313" key="4">
    <source>
        <dbReference type="EMBL" id="GFT38165.1"/>
    </source>
</evidence>
<proteinExistence type="predicted"/>
<dbReference type="InterPro" id="IPR012337">
    <property type="entry name" value="RNaseH-like_sf"/>
</dbReference>
<comment type="caution">
    <text evidence="4">The sequence shown here is derived from an EMBL/GenBank/DDBJ whole genome shotgun (WGS) entry which is preliminary data.</text>
</comment>